<comment type="caution">
    <text evidence="1">The sequence shown here is derived from an EMBL/GenBank/DDBJ whole genome shotgun (WGS) entry which is preliminary data.</text>
</comment>
<evidence type="ECO:0000313" key="2">
    <source>
        <dbReference type="Proteomes" id="UP000288805"/>
    </source>
</evidence>
<dbReference type="EMBL" id="QGNW01001434">
    <property type="protein sequence ID" value="RVW41638.1"/>
    <property type="molecule type" value="Genomic_DNA"/>
</dbReference>
<dbReference type="AlphaFoldDB" id="A0A438E1S1"/>
<proteinExistence type="predicted"/>
<reference evidence="1 2" key="1">
    <citation type="journal article" date="2018" name="PLoS Genet.">
        <title>Population sequencing reveals clonal diversity and ancestral inbreeding in the grapevine cultivar Chardonnay.</title>
        <authorList>
            <person name="Roach M.J."/>
            <person name="Johnson D.L."/>
            <person name="Bohlmann J."/>
            <person name="van Vuuren H.J."/>
            <person name="Jones S.J."/>
            <person name="Pretorius I.S."/>
            <person name="Schmidt S.A."/>
            <person name="Borneman A.R."/>
        </authorList>
    </citation>
    <scope>NUCLEOTIDE SEQUENCE [LARGE SCALE GENOMIC DNA]</scope>
    <source>
        <strain evidence="2">cv. Chardonnay</strain>
        <tissue evidence="1">Leaf</tissue>
    </source>
</reference>
<evidence type="ECO:0000313" key="1">
    <source>
        <dbReference type="EMBL" id="RVW41638.1"/>
    </source>
</evidence>
<sequence length="79" mass="8721">MFDFVCEDGCKGAGERRLKNLCTESVQPRSGRSCRRLEPVMVANLTSPLAVFISAIFIRSNDWKKIGGGGVLYSNLLIQ</sequence>
<gene>
    <name evidence="1" type="ORF">CK203_068175</name>
</gene>
<accession>A0A438E1S1</accession>
<protein>
    <submittedName>
        <fullName evidence="1">Uncharacterized protein</fullName>
    </submittedName>
</protein>
<organism evidence="1 2">
    <name type="scientific">Vitis vinifera</name>
    <name type="common">Grape</name>
    <dbReference type="NCBI Taxonomy" id="29760"/>
    <lineage>
        <taxon>Eukaryota</taxon>
        <taxon>Viridiplantae</taxon>
        <taxon>Streptophyta</taxon>
        <taxon>Embryophyta</taxon>
        <taxon>Tracheophyta</taxon>
        <taxon>Spermatophyta</taxon>
        <taxon>Magnoliopsida</taxon>
        <taxon>eudicotyledons</taxon>
        <taxon>Gunneridae</taxon>
        <taxon>Pentapetalae</taxon>
        <taxon>rosids</taxon>
        <taxon>Vitales</taxon>
        <taxon>Vitaceae</taxon>
        <taxon>Viteae</taxon>
        <taxon>Vitis</taxon>
    </lineage>
</organism>
<name>A0A438E1S1_VITVI</name>
<dbReference type="Proteomes" id="UP000288805">
    <property type="component" value="Unassembled WGS sequence"/>
</dbReference>